<dbReference type="InterPro" id="IPR001296">
    <property type="entry name" value="Glyco_trans_1"/>
</dbReference>
<sequence length="131" mass="14222">MPLVSPFQVVPSRSEPCGLVALAALRYGALPIVSPVGGLKDIVKTQVNGLHINVTNFERTSPRRTDVVALLDALELALELYESQHFFAMRESAMMEDVSWHTAAEQWEAALAGMMTAPFAPPIATSTLDDL</sequence>
<evidence type="ECO:0000256" key="3">
    <source>
        <dbReference type="ARBA" id="ARBA00023234"/>
    </source>
</evidence>
<dbReference type="Gene3D" id="3.40.50.2000">
    <property type="entry name" value="Glycogen Phosphorylase B"/>
    <property type="match status" value="2"/>
</dbReference>
<dbReference type="GO" id="GO:0016757">
    <property type="term" value="F:glycosyltransferase activity"/>
    <property type="evidence" value="ECO:0007669"/>
    <property type="project" value="UniProtKB-KW"/>
</dbReference>
<proteinExistence type="predicted"/>
<dbReference type="GO" id="GO:0009501">
    <property type="term" value="C:amyloplast"/>
    <property type="evidence" value="ECO:0007669"/>
    <property type="project" value="UniProtKB-SubCell"/>
</dbReference>
<gene>
    <name evidence="5" type="ORF">TCHU04912_LOCUS21338</name>
</gene>
<keyword evidence="2" id="KW-0328">Glycosyltransferase</keyword>
<dbReference type="Pfam" id="PF00534">
    <property type="entry name" value="Glycos_transf_1"/>
    <property type="match status" value="1"/>
</dbReference>
<keyword evidence="3" id="KW-0934">Plastid</keyword>
<dbReference type="EMBL" id="HBGG01041404">
    <property type="protein sequence ID" value="CAD9225388.1"/>
    <property type="molecule type" value="Transcribed_RNA"/>
</dbReference>
<protein>
    <recommendedName>
        <fullName evidence="4">Glycosyl transferase family 1 domain-containing protein</fullName>
    </recommendedName>
</protein>
<dbReference type="AlphaFoldDB" id="A0A7S1T6V5"/>
<name>A0A7S1T6V5_9CHLO</name>
<dbReference type="PANTHER" id="PTHR45825:SF11">
    <property type="entry name" value="ALPHA AMYLASE DOMAIN-CONTAINING PROTEIN"/>
    <property type="match status" value="1"/>
</dbReference>
<evidence type="ECO:0000259" key="4">
    <source>
        <dbReference type="Pfam" id="PF00534"/>
    </source>
</evidence>
<dbReference type="PANTHER" id="PTHR45825">
    <property type="entry name" value="GRANULE-BOUND STARCH SYNTHASE 1, CHLOROPLASTIC/AMYLOPLASTIC"/>
    <property type="match status" value="1"/>
</dbReference>
<keyword evidence="2" id="KW-0808">Transferase</keyword>
<comment type="subcellular location">
    <subcellularLocation>
        <location evidence="1">Plastid</location>
        <location evidence="1">Amyloplast</location>
    </subcellularLocation>
</comment>
<organism evidence="5">
    <name type="scientific">Tetraselmis chuii</name>
    <dbReference type="NCBI Taxonomy" id="63592"/>
    <lineage>
        <taxon>Eukaryota</taxon>
        <taxon>Viridiplantae</taxon>
        <taxon>Chlorophyta</taxon>
        <taxon>core chlorophytes</taxon>
        <taxon>Chlorodendrophyceae</taxon>
        <taxon>Chlorodendrales</taxon>
        <taxon>Chlorodendraceae</taxon>
        <taxon>Tetraselmis</taxon>
    </lineage>
</organism>
<evidence type="ECO:0000256" key="2">
    <source>
        <dbReference type="ARBA" id="ARBA00022676"/>
    </source>
</evidence>
<dbReference type="SUPFAM" id="SSF53756">
    <property type="entry name" value="UDP-Glycosyltransferase/glycogen phosphorylase"/>
    <property type="match status" value="1"/>
</dbReference>
<feature type="domain" description="Glycosyl transferase family 1" evidence="4">
    <location>
        <begin position="9"/>
        <end position="58"/>
    </location>
</feature>
<evidence type="ECO:0000313" key="5">
    <source>
        <dbReference type="EMBL" id="CAD9225388.1"/>
    </source>
</evidence>
<accession>A0A7S1T6V5</accession>
<evidence type="ECO:0000256" key="1">
    <source>
        <dbReference type="ARBA" id="ARBA00004602"/>
    </source>
</evidence>
<keyword evidence="3" id="KW-0035">Amyloplast</keyword>
<reference evidence="5" key="1">
    <citation type="submission" date="2021-01" db="EMBL/GenBank/DDBJ databases">
        <authorList>
            <person name="Corre E."/>
            <person name="Pelletier E."/>
            <person name="Niang G."/>
            <person name="Scheremetjew M."/>
            <person name="Finn R."/>
            <person name="Kale V."/>
            <person name="Holt S."/>
            <person name="Cochrane G."/>
            <person name="Meng A."/>
            <person name="Brown T."/>
            <person name="Cohen L."/>
        </authorList>
    </citation>
    <scope>NUCLEOTIDE SEQUENCE</scope>
    <source>
        <strain evidence="5">PLY429</strain>
    </source>
</reference>